<sequence>MRKVLFEFSESFENDVHVHVKEWLEFPMRLTISECASQLASAYDIPDVASKDFISEENTNDFKDHYLKLNSTSSKPAKLNDQEVFSHAFSRMIHSPAAQDFIHLEQLFALEVGYKLQKRDDTLKEMDRKHIDETERSIQKRGSEVPETITQLQEDYYLNREVIVSHWDSCISALKWEHRQALRTFVMSYEGHINSLPTNNDRPNLTRMFLKDRSVYAFV</sequence>
<protein>
    <submittedName>
        <fullName evidence="1">Uncharacterized protein</fullName>
    </submittedName>
</protein>
<dbReference type="EMBL" id="UZAL01031125">
    <property type="protein sequence ID" value="VDP56948.1"/>
    <property type="molecule type" value="Genomic_DNA"/>
</dbReference>
<dbReference type="Pfam" id="PF10154">
    <property type="entry name" value="Fy-3"/>
    <property type="match status" value="1"/>
</dbReference>
<dbReference type="PANTHER" id="PTHR16525">
    <property type="entry name" value="PROTEIN C12ORF4"/>
    <property type="match status" value="1"/>
</dbReference>
<accession>A0A183P9M3</accession>
<dbReference type="AlphaFoldDB" id="A0A183P9M3"/>
<dbReference type="Proteomes" id="UP000269396">
    <property type="component" value="Unassembled WGS sequence"/>
</dbReference>
<evidence type="ECO:0000313" key="1">
    <source>
        <dbReference type="EMBL" id="VDP56948.1"/>
    </source>
</evidence>
<organism evidence="1 2">
    <name type="scientific">Schistosoma mattheei</name>
    <dbReference type="NCBI Taxonomy" id="31246"/>
    <lineage>
        <taxon>Eukaryota</taxon>
        <taxon>Metazoa</taxon>
        <taxon>Spiralia</taxon>
        <taxon>Lophotrochozoa</taxon>
        <taxon>Platyhelminthes</taxon>
        <taxon>Trematoda</taxon>
        <taxon>Digenea</taxon>
        <taxon>Strigeidida</taxon>
        <taxon>Schistosomatoidea</taxon>
        <taxon>Schistosomatidae</taxon>
        <taxon>Schistosoma</taxon>
    </lineage>
</organism>
<dbReference type="STRING" id="31246.A0A183P9M3"/>
<name>A0A183P9M3_9TREM</name>
<dbReference type="GO" id="GO:0005737">
    <property type="term" value="C:cytoplasm"/>
    <property type="evidence" value="ECO:0007669"/>
    <property type="project" value="TreeGrafter"/>
</dbReference>
<reference evidence="1 2" key="1">
    <citation type="submission" date="2018-11" db="EMBL/GenBank/DDBJ databases">
        <authorList>
            <consortium name="Pathogen Informatics"/>
        </authorList>
    </citation>
    <scope>NUCLEOTIDE SEQUENCE [LARGE SCALE GENOMIC DNA]</scope>
    <source>
        <strain>Denwood</strain>
        <strain evidence="2">Zambia</strain>
    </source>
</reference>
<gene>
    <name evidence="1" type="ORF">SMTD_LOCUS11059</name>
</gene>
<evidence type="ECO:0000313" key="2">
    <source>
        <dbReference type="Proteomes" id="UP000269396"/>
    </source>
</evidence>
<dbReference type="PANTHER" id="PTHR16525:SF0">
    <property type="entry name" value="PROTEIN C12ORF4"/>
    <property type="match status" value="1"/>
</dbReference>
<proteinExistence type="predicted"/>
<dbReference type="InterPro" id="IPR019311">
    <property type="entry name" value="Fy-3"/>
</dbReference>
<keyword evidence="2" id="KW-1185">Reference proteome</keyword>